<accession>A0A5B7JZN7</accession>
<evidence type="ECO:0000313" key="1">
    <source>
        <dbReference type="EMBL" id="MPC98627.1"/>
    </source>
</evidence>
<gene>
    <name evidence="1" type="ORF">E2C01_094001</name>
</gene>
<dbReference type="Proteomes" id="UP000324222">
    <property type="component" value="Unassembled WGS sequence"/>
</dbReference>
<name>A0A5B7JZN7_PORTR</name>
<organism evidence="1 2">
    <name type="scientific">Portunus trituberculatus</name>
    <name type="common">Swimming crab</name>
    <name type="synonym">Neptunus trituberculatus</name>
    <dbReference type="NCBI Taxonomy" id="210409"/>
    <lineage>
        <taxon>Eukaryota</taxon>
        <taxon>Metazoa</taxon>
        <taxon>Ecdysozoa</taxon>
        <taxon>Arthropoda</taxon>
        <taxon>Crustacea</taxon>
        <taxon>Multicrustacea</taxon>
        <taxon>Malacostraca</taxon>
        <taxon>Eumalacostraca</taxon>
        <taxon>Eucarida</taxon>
        <taxon>Decapoda</taxon>
        <taxon>Pleocyemata</taxon>
        <taxon>Brachyura</taxon>
        <taxon>Eubrachyura</taxon>
        <taxon>Portunoidea</taxon>
        <taxon>Portunidae</taxon>
        <taxon>Portuninae</taxon>
        <taxon>Portunus</taxon>
    </lineage>
</organism>
<comment type="caution">
    <text evidence="1">The sequence shown here is derived from an EMBL/GenBank/DDBJ whole genome shotgun (WGS) entry which is preliminary data.</text>
</comment>
<dbReference type="EMBL" id="VSRR010114922">
    <property type="protein sequence ID" value="MPC98627.1"/>
    <property type="molecule type" value="Genomic_DNA"/>
</dbReference>
<dbReference type="AlphaFoldDB" id="A0A5B7JZN7"/>
<evidence type="ECO:0000313" key="2">
    <source>
        <dbReference type="Proteomes" id="UP000324222"/>
    </source>
</evidence>
<protein>
    <submittedName>
        <fullName evidence="1">Uncharacterized protein</fullName>
    </submittedName>
</protein>
<keyword evidence="2" id="KW-1185">Reference proteome</keyword>
<sequence>MFVRGSLAVQHGGRPLILLPPHPSLTRVLPPATALAHGLSRNLHPPGGTNSDYFLPWPRVDQRVVQVWPA</sequence>
<proteinExistence type="predicted"/>
<reference evidence="1 2" key="1">
    <citation type="submission" date="2019-05" db="EMBL/GenBank/DDBJ databases">
        <title>Another draft genome of Portunus trituberculatus and its Hox gene families provides insights of decapod evolution.</title>
        <authorList>
            <person name="Jeong J.-H."/>
            <person name="Song I."/>
            <person name="Kim S."/>
            <person name="Choi T."/>
            <person name="Kim D."/>
            <person name="Ryu S."/>
            <person name="Kim W."/>
        </authorList>
    </citation>
    <scope>NUCLEOTIDE SEQUENCE [LARGE SCALE GENOMIC DNA]</scope>
    <source>
        <tissue evidence="1">Muscle</tissue>
    </source>
</reference>